<accession>K1TPW6</accession>
<dbReference type="EMBL" id="AJWY01003513">
    <property type="protein sequence ID" value="EKC75132.1"/>
    <property type="molecule type" value="Genomic_DNA"/>
</dbReference>
<feature type="non-terminal residue" evidence="1">
    <location>
        <position position="191"/>
    </location>
</feature>
<evidence type="ECO:0000313" key="1">
    <source>
        <dbReference type="EMBL" id="EKC75132.1"/>
    </source>
</evidence>
<sequence>MANVDELDWLGKQLESFDRYELLQFNAAVERFGLSTADELIDLSFCAREVTVVSDFNDLELVGKRHYLTVHGACDPKELENLDGKETALALISGQPGYVTRYGVVYDNGIKLEQAYDRKHLPPIWMAENCILGLKLRATGEDDPKKQEWVQLPASRIKLERAMLRAGIPSCGEMQMLVSDSRFPDAVDCVF</sequence>
<comment type="caution">
    <text evidence="1">The sequence shown here is derived from an EMBL/GenBank/DDBJ whole genome shotgun (WGS) entry which is preliminary data.</text>
</comment>
<gene>
    <name evidence="1" type="ORF">LEA_05375</name>
</gene>
<organism evidence="1">
    <name type="scientific">human gut metagenome</name>
    <dbReference type="NCBI Taxonomy" id="408170"/>
    <lineage>
        <taxon>unclassified sequences</taxon>
        <taxon>metagenomes</taxon>
        <taxon>organismal metagenomes</taxon>
    </lineage>
</organism>
<name>K1TPW6_9ZZZZ</name>
<reference evidence="1" key="1">
    <citation type="journal article" date="2013" name="Environ. Microbiol.">
        <title>Microbiota from the distal guts of lean and obese adolescents exhibit partial functional redundancy besides clear differences in community structure.</title>
        <authorList>
            <person name="Ferrer M."/>
            <person name="Ruiz A."/>
            <person name="Lanza F."/>
            <person name="Haange S.B."/>
            <person name="Oberbach A."/>
            <person name="Till H."/>
            <person name="Bargiela R."/>
            <person name="Campoy C."/>
            <person name="Segura M.T."/>
            <person name="Richter M."/>
            <person name="von Bergen M."/>
            <person name="Seifert J."/>
            <person name="Suarez A."/>
        </authorList>
    </citation>
    <scope>NUCLEOTIDE SEQUENCE</scope>
</reference>
<protein>
    <submittedName>
        <fullName evidence="1">Uncharacterized protein</fullName>
    </submittedName>
</protein>
<dbReference type="AlphaFoldDB" id="K1TPW6"/>
<proteinExistence type="predicted"/>